<reference evidence="1 2" key="1">
    <citation type="submission" date="2020-12" db="EMBL/GenBank/DDBJ databases">
        <title>Salegentibacter orientalis sp. nov., isolated from costal sediment.</title>
        <authorList>
            <person name="Lian F.-B."/>
        </authorList>
    </citation>
    <scope>NUCLEOTIDE SEQUENCE [LARGE SCALE GENOMIC DNA]</scope>
    <source>
        <strain evidence="1 2">F60176</strain>
    </source>
</reference>
<dbReference type="InterPro" id="IPR013783">
    <property type="entry name" value="Ig-like_fold"/>
</dbReference>
<dbReference type="EMBL" id="JAEHNY010000029">
    <property type="protein sequence ID" value="MBI6121471.1"/>
    <property type="molecule type" value="Genomic_DNA"/>
</dbReference>
<protein>
    <submittedName>
        <fullName evidence="1">Ig domain-containing protein</fullName>
    </submittedName>
</protein>
<proteinExistence type="predicted"/>
<organism evidence="1 2">
    <name type="scientific">Salegentibacter maritimus</name>
    <dbReference type="NCBI Taxonomy" id="2794347"/>
    <lineage>
        <taxon>Bacteria</taxon>
        <taxon>Pseudomonadati</taxon>
        <taxon>Bacteroidota</taxon>
        <taxon>Flavobacteriia</taxon>
        <taxon>Flavobacteriales</taxon>
        <taxon>Flavobacteriaceae</taxon>
        <taxon>Salegentibacter</taxon>
    </lineage>
</organism>
<feature type="non-terminal residue" evidence="1">
    <location>
        <position position="1"/>
    </location>
</feature>
<keyword evidence="2" id="KW-1185">Reference proteome</keyword>
<accession>A0ABS0TK89</accession>
<dbReference type="Gene3D" id="2.60.40.10">
    <property type="entry name" value="Immunoglobulins"/>
    <property type="match status" value="1"/>
</dbReference>
<evidence type="ECO:0000313" key="1">
    <source>
        <dbReference type="EMBL" id="MBI6121471.1"/>
    </source>
</evidence>
<comment type="caution">
    <text evidence="1">The sequence shown here is derived from an EMBL/GenBank/DDBJ whole genome shotgun (WGS) entry which is preliminary data.</text>
</comment>
<dbReference type="RefSeq" id="WP_198639555.1">
    <property type="nucleotide sequence ID" value="NZ_JAEHNY010000029.1"/>
</dbReference>
<dbReference type="Pfam" id="PF05345">
    <property type="entry name" value="He_PIG"/>
    <property type="match status" value="1"/>
</dbReference>
<dbReference type="Proteomes" id="UP000635665">
    <property type="component" value="Unassembled WGS sequence"/>
</dbReference>
<evidence type="ECO:0000313" key="2">
    <source>
        <dbReference type="Proteomes" id="UP000635665"/>
    </source>
</evidence>
<gene>
    <name evidence="1" type="ORF">I6U50_15765</name>
</gene>
<feature type="non-terminal residue" evidence="1">
    <location>
        <position position="207"/>
    </location>
</feature>
<sequence>DGNLSYSIIGAPPGIVIEPTNGQIGGTINQGASANSPYVVTVTVDDSDADTNDAVSFNFIWEVNSDSPGIVLALPDIERNVGAVTETISLLPYFDDDAGVGNLTYSVSGNTNSAVGAVISDSSLSLSYPDSPAVSVITIRATDADSNYIEQSFSVNVIEEQAIAEVLYRVNAGGPAITAIDGKLDWEEDTANNNSAYLSYPGLNSTF</sequence>
<name>A0ABS0TK89_9FLAO</name>